<proteinExistence type="predicted"/>
<organism evidence="1 2">
    <name type="scientific">Romanomermis culicivorax</name>
    <name type="common">Nematode worm</name>
    <dbReference type="NCBI Taxonomy" id="13658"/>
    <lineage>
        <taxon>Eukaryota</taxon>
        <taxon>Metazoa</taxon>
        <taxon>Ecdysozoa</taxon>
        <taxon>Nematoda</taxon>
        <taxon>Enoplea</taxon>
        <taxon>Dorylaimia</taxon>
        <taxon>Mermithida</taxon>
        <taxon>Mermithoidea</taxon>
        <taxon>Mermithidae</taxon>
        <taxon>Romanomermis</taxon>
    </lineage>
</organism>
<dbReference type="AlphaFoldDB" id="A0A915KUC2"/>
<accession>A0A915KUC2</accession>
<dbReference type="Proteomes" id="UP000887565">
    <property type="component" value="Unplaced"/>
</dbReference>
<dbReference type="WBParaSite" id="nRc.2.0.1.t42384-RA">
    <property type="protein sequence ID" value="nRc.2.0.1.t42384-RA"/>
    <property type="gene ID" value="nRc.2.0.1.g42384"/>
</dbReference>
<evidence type="ECO:0000313" key="2">
    <source>
        <dbReference type="WBParaSite" id="nRc.2.0.1.t42384-RA"/>
    </source>
</evidence>
<protein>
    <submittedName>
        <fullName evidence="2">Uncharacterized protein</fullName>
    </submittedName>
</protein>
<evidence type="ECO:0000313" key="1">
    <source>
        <dbReference type="Proteomes" id="UP000887565"/>
    </source>
</evidence>
<sequence>MMPKDAACSILTKLTYGAPSRLAFCISSKLRLTRCSRSHTFLWSLKSTWRQTNGSDDSSLVKSGIRPGRSGTKFKPFAMANIAKMKKKERIC</sequence>
<keyword evidence="1" id="KW-1185">Reference proteome</keyword>
<name>A0A915KUC2_ROMCU</name>
<reference evidence="2" key="1">
    <citation type="submission" date="2022-11" db="UniProtKB">
        <authorList>
            <consortium name="WormBaseParasite"/>
        </authorList>
    </citation>
    <scope>IDENTIFICATION</scope>
</reference>